<reference evidence="1 2" key="3">
    <citation type="submission" date="2023-06" db="EMBL/GenBank/DDBJ databases">
        <authorList>
            <person name="Zeman M."/>
            <person name="Kubasova T."/>
            <person name="Jahodarova E."/>
            <person name="Nykrynova M."/>
            <person name="Rychlik I."/>
        </authorList>
    </citation>
    <scope>NUCLEOTIDE SEQUENCE [LARGE SCALE GENOMIC DNA]</scope>
    <source>
        <strain evidence="1 2">105_WCHN</strain>
    </source>
</reference>
<evidence type="ECO:0000313" key="1">
    <source>
        <dbReference type="EMBL" id="MDM8333566.1"/>
    </source>
</evidence>
<gene>
    <name evidence="1" type="ORF">QUW46_03100</name>
</gene>
<evidence type="ECO:0000313" key="2">
    <source>
        <dbReference type="Proteomes" id="UP001529423"/>
    </source>
</evidence>
<dbReference type="EMBL" id="JAUDEO010000012">
    <property type="protein sequence ID" value="MDM8333566.1"/>
    <property type="molecule type" value="Genomic_DNA"/>
</dbReference>
<protein>
    <submittedName>
        <fullName evidence="1">Uncharacterized protein</fullName>
    </submittedName>
</protein>
<comment type="caution">
    <text evidence="1">The sequence shown here is derived from an EMBL/GenBank/DDBJ whole genome shotgun (WGS) entry which is preliminary data.</text>
</comment>
<reference evidence="1 2" key="1">
    <citation type="submission" date="2023-06" db="EMBL/GenBank/DDBJ databases">
        <title>Identification and characterization of horizontal gene transfer across gut microbiota members of farm animals based on homology search.</title>
        <authorList>
            <person name="Schwarzerova J."/>
            <person name="Nykrynova M."/>
            <person name="Jureckova K."/>
            <person name="Cejkova D."/>
            <person name="Rychlik I."/>
        </authorList>
    </citation>
    <scope>NUCLEOTIDE SEQUENCE [LARGE SCALE GENOMIC DNA]</scope>
    <source>
        <strain evidence="1 2">105_WCHN</strain>
    </source>
</reference>
<reference evidence="2" key="2">
    <citation type="submission" date="2023-06" db="EMBL/GenBank/DDBJ databases">
        <title>Identification and characterization of horizontal gene transfer across gut microbiota members of farm animals based on homology search.</title>
        <authorList>
            <person name="Zeman M."/>
            <person name="Kubasova T."/>
            <person name="Jahodarova E."/>
            <person name="Nykrynova M."/>
            <person name="Rychlik I."/>
        </authorList>
    </citation>
    <scope>NUCLEOTIDE SEQUENCE [LARGE SCALE GENOMIC DNA]</scope>
    <source>
        <strain evidence="2">105_WCHN</strain>
    </source>
</reference>
<proteinExistence type="predicted"/>
<accession>A0ABT7VLX2</accession>
<keyword evidence="2" id="KW-1185">Reference proteome</keyword>
<dbReference type="Proteomes" id="UP001529423">
    <property type="component" value="Unassembled WGS sequence"/>
</dbReference>
<name>A0ABT7VLX2_9LACO</name>
<sequence length="225" mass="24229">MATERKIVVQTLTHTGLFINGVNRGNLSRLAVRSQDGLILSDATVAALEAGTWHLSATVTNRVLTPINGDDVGKLQQRAEQLTLCGDNVWVQVPVMTAGQFNRGLIQQLLSEGVPLAVNGVASKQQAYQLLMIARDYPTPLLINLCPAIAHYDLVVSVALAHLLPQVQVVSPAPTMADFWAGSDLQLDGMILSPRQFAALQFLAASASGQTCSLRTRQQYELVMG</sequence>
<organism evidence="1 2">
    <name type="scientific">Limosilactobacillus panis</name>
    <dbReference type="NCBI Taxonomy" id="47493"/>
    <lineage>
        <taxon>Bacteria</taxon>
        <taxon>Bacillati</taxon>
        <taxon>Bacillota</taxon>
        <taxon>Bacilli</taxon>
        <taxon>Lactobacillales</taxon>
        <taxon>Lactobacillaceae</taxon>
        <taxon>Limosilactobacillus</taxon>
    </lineage>
</organism>